<proteinExistence type="predicted"/>
<protein>
    <submittedName>
        <fullName evidence="1">DUF934 domain-containing protein</fullName>
    </submittedName>
</protein>
<gene>
    <name evidence="1" type="ORF">V3328_23105</name>
</gene>
<name>A0AAW9RR61_9HYPH</name>
<comment type="caution">
    <text evidence="1">The sequence shown here is derived from an EMBL/GenBank/DDBJ whole genome shotgun (WGS) entry which is preliminary data.</text>
</comment>
<dbReference type="RefSeq" id="WP_340332086.1">
    <property type="nucleotide sequence ID" value="NZ_JAZHOF010000011.1"/>
</dbReference>
<dbReference type="EMBL" id="JAZHOF010000011">
    <property type="protein sequence ID" value="MEJ8574390.1"/>
    <property type="molecule type" value="Genomic_DNA"/>
</dbReference>
<dbReference type="PIRSF" id="PIRSF030820">
    <property type="entry name" value="UCP030820"/>
    <property type="match status" value="1"/>
</dbReference>
<reference evidence="1 2" key="1">
    <citation type="submission" date="2024-02" db="EMBL/GenBank/DDBJ databases">
        <title>Genome analysis and characterization of Microbaculum marinisediminis sp. nov., isolated from marine sediment.</title>
        <authorList>
            <person name="Du Z.-J."/>
            <person name="Ye Y.-Q."/>
            <person name="Zhang Z.-R."/>
            <person name="Yuan S.-M."/>
            <person name="Zhang X.-Y."/>
        </authorList>
    </citation>
    <scope>NUCLEOTIDE SEQUENCE [LARGE SCALE GENOMIC DNA]</scope>
    <source>
        <strain evidence="1 2">SDUM1044001</strain>
    </source>
</reference>
<dbReference type="AlphaFoldDB" id="A0AAW9RR61"/>
<sequence length="172" mass="19265">MSDPVSIWCRDGFVDDAWREVADDESLPEDGKVLVSAARWREMREGNLPNDRRIGVSLAADDRVEDLSPDLDLFDLIALDFPSFTDGRSYSAARLLRERYGYAGDLRARGDVLLDQIPFMLRCGFSSFAISHGPTRRALAEGHLPEVPIYLQPVGGQGETPLGNRPWMRTRA</sequence>
<dbReference type="InterPro" id="IPR008318">
    <property type="entry name" value="UCP030820"/>
</dbReference>
<dbReference type="Proteomes" id="UP001378188">
    <property type="component" value="Unassembled WGS sequence"/>
</dbReference>
<evidence type="ECO:0000313" key="2">
    <source>
        <dbReference type="Proteomes" id="UP001378188"/>
    </source>
</evidence>
<accession>A0AAW9RR61</accession>
<dbReference type="Pfam" id="PF06073">
    <property type="entry name" value="DUF934"/>
    <property type="match status" value="1"/>
</dbReference>
<organism evidence="1 2">
    <name type="scientific">Microbaculum marinum</name>
    <dbReference type="NCBI Taxonomy" id="1764581"/>
    <lineage>
        <taxon>Bacteria</taxon>
        <taxon>Pseudomonadati</taxon>
        <taxon>Pseudomonadota</taxon>
        <taxon>Alphaproteobacteria</taxon>
        <taxon>Hyphomicrobiales</taxon>
        <taxon>Tepidamorphaceae</taxon>
        <taxon>Microbaculum</taxon>
    </lineage>
</organism>
<evidence type="ECO:0000313" key="1">
    <source>
        <dbReference type="EMBL" id="MEJ8574390.1"/>
    </source>
</evidence>
<keyword evidence="2" id="KW-1185">Reference proteome</keyword>